<dbReference type="GO" id="GO:0033573">
    <property type="term" value="C:high-affinity iron permease complex"/>
    <property type="evidence" value="ECO:0007669"/>
    <property type="project" value="InterPro"/>
</dbReference>
<dbReference type="Pfam" id="PF03239">
    <property type="entry name" value="FTR1"/>
    <property type="match status" value="1"/>
</dbReference>
<dbReference type="AlphaFoldDB" id="A0A5R9LG35"/>
<comment type="similarity">
    <text evidence="2">Belongs to the oxidase-dependent Fe transporter (OFeT) (TC 9.A.10.1) family.</text>
</comment>
<evidence type="ECO:0000256" key="6">
    <source>
        <dbReference type="SAM" id="Phobius"/>
    </source>
</evidence>
<feature type="transmembrane region" description="Helical" evidence="6">
    <location>
        <begin position="242"/>
        <end position="263"/>
    </location>
</feature>
<reference evidence="7 8" key="1">
    <citation type="submission" date="2019-05" db="EMBL/GenBank/DDBJ databases">
        <title>Genome sequence of Klebsiella sp strain TOUT106.</title>
        <authorList>
            <person name="Rahi P."/>
            <person name="Chaudhari D."/>
        </authorList>
    </citation>
    <scope>NUCLEOTIDE SEQUENCE [LARGE SCALE GENOMIC DNA]</scope>
    <source>
        <strain evidence="7 8">TOUT106</strain>
    </source>
</reference>
<dbReference type="GO" id="GO:0015093">
    <property type="term" value="F:ferrous iron transmembrane transporter activity"/>
    <property type="evidence" value="ECO:0007669"/>
    <property type="project" value="TreeGrafter"/>
</dbReference>
<feature type="transmembrane region" description="Helical" evidence="6">
    <location>
        <begin position="184"/>
        <end position="204"/>
    </location>
</feature>
<proteinExistence type="inferred from homology"/>
<keyword evidence="8" id="KW-1185">Reference proteome</keyword>
<evidence type="ECO:0000256" key="2">
    <source>
        <dbReference type="ARBA" id="ARBA00008333"/>
    </source>
</evidence>
<comment type="caution">
    <text evidence="7">The sequence shown here is derived from an EMBL/GenBank/DDBJ whole genome shotgun (WGS) entry which is preliminary data.</text>
</comment>
<evidence type="ECO:0000313" key="8">
    <source>
        <dbReference type="Proteomes" id="UP000307430"/>
    </source>
</evidence>
<feature type="transmembrane region" description="Helical" evidence="6">
    <location>
        <begin position="67"/>
        <end position="89"/>
    </location>
</feature>
<feature type="transmembrane region" description="Helical" evidence="6">
    <location>
        <begin position="149"/>
        <end position="172"/>
    </location>
</feature>
<feature type="transmembrane region" description="Helical" evidence="6">
    <location>
        <begin position="33"/>
        <end position="52"/>
    </location>
</feature>
<keyword evidence="4 6" id="KW-1133">Transmembrane helix</keyword>
<dbReference type="InterPro" id="IPR004923">
    <property type="entry name" value="FTR1/Fip1/EfeU"/>
</dbReference>
<gene>
    <name evidence="7" type="ORF">FE839_14610</name>
</gene>
<evidence type="ECO:0000256" key="4">
    <source>
        <dbReference type="ARBA" id="ARBA00022989"/>
    </source>
</evidence>
<evidence type="ECO:0000256" key="3">
    <source>
        <dbReference type="ARBA" id="ARBA00022692"/>
    </source>
</evidence>
<dbReference type="PANTHER" id="PTHR31632:SF2">
    <property type="entry name" value="PLASMA MEMBRANE IRON PERMEASE"/>
    <property type="match status" value="1"/>
</dbReference>
<dbReference type="EMBL" id="VCHQ01000018">
    <property type="protein sequence ID" value="TLV15628.1"/>
    <property type="molecule type" value="Genomic_DNA"/>
</dbReference>
<evidence type="ECO:0000313" key="7">
    <source>
        <dbReference type="EMBL" id="TLV15628.1"/>
    </source>
</evidence>
<comment type="subcellular location">
    <subcellularLocation>
        <location evidence="1">Membrane</location>
        <topology evidence="1">Multi-pass membrane protein</topology>
    </subcellularLocation>
</comment>
<sequence length="271" mass="29187">MLATLLIVFREVLEAGLVISIILAACKGVTIKMQVITGILAGICGAVLLALFTNQLENMLYGIGQEVFNAVILLLAVVMLSWQVLWMSIKGKQLANESRSEAEKILARGGRYFAITVIVAIAVLREGSEIVLFLYSLSLSSGISHTSMLAGGIAGIVCGALVSWALYSGLILIPLRYIFMVSNFVLVIIAAGLASQAVGILASVDILPDLGAQVWNSAFLLSDNSWAGNLARTIFGYTATPMGIQICSWVLVFVVVYTLRFYLKRKYSVTQ</sequence>
<dbReference type="Proteomes" id="UP000307430">
    <property type="component" value="Unassembled WGS sequence"/>
</dbReference>
<organism evidence="7 8">
    <name type="scientific">Klebsiella indica</name>
    <dbReference type="NCBI Taxonomy" id="2582917"/>
    <lineage>
        <taxon>Bacteria</taxon>
        <taxon>Pseudomonadati</taxon>
        <taxon>Pseudomonadota</taxon>
        <taxon>Gammaproteobacteria</taxon>
        <taxon>Enterobacterales</taxon>
        <taxon>Enterobacteriaceae</taxon>
        <taxon>Klebsiella/Raoultella group</taxon>
        <taxon>Klebsiella</taxon>
    </lineage>
</organism>
<name>A0A5R9LG35_9ENTR</name>
<keyword evidence="5 6" id="KW-0472">Membrane</keyword>
<dbReference type="PANTHER" id="PTHR31632">
    <property type="entry name" value="IRON TRANSPORTER FTH1"/>
    <property type="match status" value="1"/>
</dbReference>
<keyword evidence="3 6" id="KW-0812">Transmembrane</keyword>
<evidence type="ECO:0000256" key="1">
    <source>
        <dbReference type="ARBA" id="ARBA00004141"/>
    </source>
</evidence>
<dbReference type="RefSeq" id="WP_138361529.1">
    <property type="nucleotide sequence ID" value="NZ_JBCIVH010000056.1"/>
</dbReference>
<feature type="transmembrane region" description="Helical" evidence="6">
    <location>
        <begin position="110"/>
        <end position="137"/>
    </location>
</feature>
<accession>A0A5R9LG35</accession>
<evidence type="ECO:0000256" key="5">
    <source>
        <dbReference type="ARBA" id="ARBA00023136"/>
    </source>
</evidence>
<protein>
    <submittedName>
        <fullName evidence="7">Iron permease</fullName>
    </submittedName>
</protein>